<sequence>MPNSQNWLEGASAYKPQAEGQGGAVVASAKTKAQLPANWRQLLGQGWELNQQGMPSRQAGRVVVVAQGQMLLVAGHDFSDATHHWLFTPGGGIEAGESPAQAAARELAEETGIMVDPDRLSLLGYRQALFEFRALTCLANETFYYLHLDHKPQLNQERWTSNERSLLDGLNWYSPHNLRQLSQAGLAIYPPELVNHAAKLVTGWDDTLLKFT</sequence>
<evidence type="ECO:0000256" key="3">
    <source>
        <dbReference type="ARBA" id="ARBA00022801"/>
    </source>
</evidence>
<dbReference type="PROSITE" id="PS00893">
    <property type="entry name" value="NUDIX_BOX"/>
    <property type="match status" value="1"/>
</dbReference>
<evidence type="ECO:0000313" key="8">
    <source>
        <dbReference type="Proteomes" id="UP000830236"/>
    </source>
</evidence>
<evidence type="ECO:0000256" key="5">
    <source>
        <dbReference type="RuleBase" id="RU003476"/>
    </source>
</evidence>
<dbReference type="InterPro" id="IPR020084">
    <property type="entry name" value="NUDIX_hydrolase_CS"/>
</dbReference>
<name>A0A9E7D7B5_9ACTO</name>
<dbReference type="SUPFAM" id="SSF55811">
    <property type="entry name" value="Nudix"/>
    <property type="match status" value="1"/>
</dbReference>
<dbReference type="Pfam" id="PF00293">
    <property type="entry name" value="NUDIX"/>
    <property type="match status" value="1"/>
</dbReference>
<dbReference type="InterPro" id="IPR000086">
    <property type="entry name" value="NUDIX_hydrolase_dom"/>
</dbReference>
<reference evidence="7" key="1">
    <citation type="submission" date="2022-05" db="EMBL/GenBank/DDBJ databases">
        <title>Using nanopore sequencing to obtain complete genomes from saliva samples.</title>
        <authorList>
            <person name="Baker J.L."/>
        </authorList>
    </citation>
    <scope>NUCLEOTIDE SEQUENCE</scope>
    <source>
        <strain evidence="7">JCVI-JB-Ag32</strain>
    </source>
</reference>
<organism evidence="7 8">
    <name type="scientific">Actinomyces graevenitzii</name>
    <dbReference type="NCBI Taxonomy" id="55565"/>
    <lineage>
        <taxon>Bacteria</taxon>
        <taxon>Bacillati</taxon>
        <taxon>Actinomycetota</taxon>
        <taxon>Actinomycetes</taxon>
        <taxon>Actinomycetales</taxon>
        <taxon>Actinomycetaceae</taxon>
        <taxon>Actinomyces</taxon>
    </lineage>
</organism>
<dbReference type="PANTHER" id="PTHR43046">
    <property type="entry name" value="GDP-MANNOSE MANNOSYL HYDROLASE"/>
    <property type="match status" value="1"/>
</dbReference>
<dbReference type="Gene3D" id="3.90.79.10">
    <property type="entry name" value="Nucleoside Triphosphate Pyrophosphohydrolase"/>
    <property type="match status" value="1"/>
</dbReference>
<evidence type="ECO:0000259" key="6">
    <source>
        <dbReference type="PROSITE" id="PS51462"/>
    </source>
</evidence>
<evidence type="ECO:0000256" key="4">
    <source>
        <dbReference type="ARBA" id="ARBA00022842"/>
    </source>
</evidence>
<dbReference type="InterPro" id="IPR020476">
    <property type="entry name" value="Nudix_hydrolase"/>
</dbReference>
<evidence type="ECO:0000256" key="2">
    <source>
        <dbReference type="ARBA" id="ARBA00005582"/>
    </source>
</evidence>
<dbReference type="Proteomes" id="UP000830236">
    <property type="component" value="Chromosome"/>
</dbReference>
<dbReference type="InterPro" id="IPR015797">
    <property type="entry name" value="NUDIX_hydrolase-like_dom_sf"/>
</dbReference>
<dbReference type="KEGG" id="agh:M3I41_04185"/>
<dbReference type="PANTHER" id="PTHR43046:SF12">
    <property type="entry name" value="GDP-MANNOSE MANNOSYL HYDROLASE"/>
    <property type="match status" value="1"/>
</dbReference>
<evidence type="ECO:0000313" key="7">
    <source>
        <dbReference type="EMBL" id="UQF80463.1"/>
    </source>
</evidence>
<keyword evidence="4" id="KW-0460">Magnesium</keyword>
<accession>A0A9E7D7B5</accession>
<dbReference type="CDD" id="cd04685">
    <property type="entry name" value="NUDIX_Hydrolase"/>
    <property type="match status" value="1"/>
</dbReference>
<gene>
    <name evidence="7" type="ORF">M3I41_04185</name>
</gene>
<evidence type="ECO:0000256" key="1">
    <source>
        <dbReference type="ARBA" id="ARBA00001946"/>
    </source>
</evidence>
<comment type="cofactor">
    <cofactor evidence="1">
        <name>Mg(2+)</name>
        <dbReference type="ChEBI" id="CHEBI:18420"/>
    </cofactor>
</comment>
<dbReference type="GO" id="GO:0016787">
    <property type="term" value="F:hydrolase activity"/>
    <property type="evidence" value="ECO:0007669"/>
    <property type="project" value="UniProtKB-KW"/>
</dbReference>
<comment type="similarity">
    <text evidence="2 5">Belongs to the Nudix hydrolase family.</text>
</comment>
<feature type="domain" description="Nudix hydrolase" evidence="6">
    <location>
        <begin position="55"/>
        <end position="195"/>
    </location>
</feature>
<proteinExistence type="inferred from homology"/>
<dbReference type="AlphaFoldDB" id="A0A9E7D7B5"/>
<dbReference type="PROSITE" id="PS51462">
    <property type="entry name" value="NUDIX"/>
    <property type="match status" value="1"/>
</dbReference>
<dbReference type="PRINTS" id="PR00502">
    <property type="entry name" value="NUDIXFAMILY"/>
</dbReference>
<dbReference type="EMBL" id="CP097095">
    <property type="protein sequence ID" value="UQF80463.1"/>
    <property type="molecule type" value="Genomic_DNA"/>
</dbReference>
<protein>
    <submittedName>
        <fullName evidence="7">NUDIX domain-containing protein</fullName>
    </submittedName>
</protein>
<keyword evidence="3 5" id="KW-0378">Hydrolase</keyword>